<proteinExistence type="inferred from homology"/>
<dbReference type="EMBL" id="GEZM01065702">
    <property type="protein sequence ID" value="JAV68367.1"/>
    <property type="molecule type" value="Transcribed_RNA"/>
</dbReference>
<dbReference type="SUPFAM" id="SSF48403">
    <property type="entry name" value="Ankyrin repeat"/>
    <property type="match status" value="1"/>
</dbReference>
<feature type="repeat" description="ANK" evidence="4">
    <location>
        <begin position="61"/>
        <end position="83"/>
    </location>
</feature>
<accession>A0A1Y1LBD0</accession>
<evidence type="ECO:0000256" key="4">
    <source>
        <dbReference type="PROSITE-ProRule" id="PRU00023"/>
    </source>
</evidence>
<dbReference type="PANTHER" id="PTHR14491">
    <property type="entry name" value="SOSONDOWAH, ISOFORM G"/>
    <property type="match status" value="1"/>
</dbReference>
<feature type="compositionally biased region" description="Basic and acidic residues" evidence="5">
    <location>
        <begin position="114"/>
        <end position="126"/>
    </location>
</feature>
<feature type="region of interest" description="Disordered" evidence="5">
    <location>
        <begin position="106"/>
        <end position="170"/>
    </location>
</feature>
<dbReference type="AlphaFoldDB" id="A0A1Y1LBD0"/>
<organism evidence="6">
    <name type="scientific">Photinus pyralis</name>
    <name type="common">Common eastern firefly</name>
    <name type="synonym">Lampyris pyralis</name>
    <dbReference type="NCBI Taxonomy" id="7054"/>
    <lineage>
        <taxon>Eukaryota</taxon>
        <taxon>Metazoa</taxon>
        <taxon>Ecdysozoa</taxon>
        <taxon>Arthropoda</taxon>
        <taxon>Hexapoda</taxon>
        <taxon>Insecta</taxon>
        <taxon>Pterygota</taxon>
        <taxon>Neoptera</taxon>
        <taxon>Endopterygota</taxon>
        <taxon>Coleoptera</taxon>
        <taxon>Polyphaga</taxon>
        <taxon>Elateriformia</taxon>
        <taxon>Elateroidea</taxon>
        <taxon>Lampyridae</taxon>
        <taxon>Lampyrinae</taxon>
        <taxon>Photinus</taxon>
    </lineage>
</organism>
<dbReference type="InterPro" id="IPR036770">
    <property type="entry name" value="Ankyrin_rpt-contain_sf"/>
</dbReference>
<evidence type="ECO:0000313" key="6">
    <source>
        <dbReference type="EMBL" id="JAV68367.1"/>
    </source>
</evidence>
<dbReference type="PROSITE" id="PS50297">
    <property type="entry name" value="ANK_REP_REGION"/>
    <property type="match status" value="1"/>
</dbReference>
<dbReference type="InterPro" id="IPR002110">
    <property type="entry name" value="Ankyrin_rpt"/>
</dbReference>
<dbReference type="PANTHER" id="PTHR14491:SF7">
    <property type="entry name" value="SOSONDOWAH, ISOFORM G"/>
    <property type="match status" value="1"/>
</dbReference>
<dbReference type="Pfam" id="PF12796">
    <property type="entry name" value="Ank_2"/>
    <property type="match status" value="1"/>
</dbReference>
<reference evidence="6" key="1">
    <citation type="journal article" date="2016" name="Sci. Rep.">
        <title>Molecular characterization of firefly nuptial gifts: a multi-omics approach sheds light on postcopulatory sexual selection.</title>
        <authorList>
            <person name="Al-Wathiqui N."/>
            <person name="Fallon T.R."/>
            <person name="South A."/>
            <person name="Weng J.K."/>
            <person name="Lewis S.M."/>
        </authorList>
    </citation>
    <scope>NUCLEOTIDE SEQUENCE</scope>
</reference>
<feature type="compositionally biased region" description="Basic residues" evidence="5">
    <location>
        <begin position="130"/>
        <end position="139"/>
    </location>
</feature>
<keyword evidence="1" id="KW-0677">Repeat</keyword>
<sequence length="170" mass="19620">MMTTDSLFLYFSCHRCCCRRPMFSTLKAYTVLHWGAKHGNEDIIKLFAGKYKADVNSRTNGGYTPLHMAVQFGHSKVFNLLVEVYHADPDVRDFSGRMPEQYKISETQNSNKDTYSEYRRPGKPGEYRIPGKHTKHQSFLRKNFNPSQRRAKSTHEVAVETTTNHTTSHA</sequence>
<evidence type="ECO:0000256" key="1">
    <source>
        <dbReference type="ARBA" id="ARBA00022737"/>
    </source>
</evidence>
<dbReference type="PROSITE" id="PS50088">
    <property type="entry name" value="ANK_REPEAT"/>
    <property type="match status" value="1"/>
</dbReference>
<name>A0A1Y1LBD0_PHOPY</name>
<dbReference type="Gene3D" id="1.25.40.20">
    <property type="entry name" value="Ankyrin repeat-containing domain"/>
    <property type="match status" value="1"/>
</dbReference>
<dbReference type="SMART" id="SM00248">
    <property type="entry name" value="ANK"/>
    <property type="match status" value="2"/>
</dbReference>
<evidence type="ECO:0000256" key="2">
    <source>
        <dbReference type="ARBA" id="ARBA00023043"/>
    </source>
</evidence>
<comment type="similarity">
    <text evidence="3">Belongs to the SOWAH family.</text>
</comment>
<evidence type="ECO:0000256" key="5">
    <source>
        <dbReference type="SAM" id="MobiDB-lite"/>
    </source>
</evidence>
<protein>
    <submittedName>
        <fullName evidence="6">Uncharacterized protein</fullName>
    </submittedName>
</protein>
<keyword evidence="2 4" id="KW-0040">ANK repeat</keyword>
<evidence type="ECO:0000256" key="3">
    <source>
        <dbReference type="ARBA" id="ARBA00038122"/>
    </source>
</evidence>
<feature type="compositionally biased region" description="Polar residues" evidence="5">
    <location>
        <begin position="160"/>
        <end position="170"/>
    </location>
</feature>